<dbReference type="AlphaFoldDB" id="A0A3M7PJC1"/>
<reference evidence="2 3" key="1">
    <citation type="journal article" date="2018" name="Sci. Rep.">
        <title>Genomic signatures of local adaptation to the degree of environmental predictability in rotifers.</title>
        <authorList>
            <person name="Franch-Gras L."/>
            <person name="Hahn C."/>
            <person name="Garcia-Roger E.M."/>
            <person name="Carmona M.J."/>
            <person name="Serra M."/>
            <person name="Gomez A."/>
        </authorList>
    </citation>
    <scope>NUCLEOTIDE SEQUENCE [LARGE SCALE GENOMIC DNA]</scope>
    <source>
        <strain evidence="2">HYR1</strain>
    </source>
</reference>
<evidence type="ECO:0000313" key="3">
    <source>
        <dbReference type="Proteomes" id="UP000276133"/>
    </source>
</evidence>
<evidence type="ECO:0000256" key="1">
    <source>
        <dbReference type="SAM" id="Phobius"/>
    </source>
</evidence>
<feature type="transmembrane region" description="Helical" evidence="1">
    <location>
        <begin position="104"/>
        <end position="121"/>
    </location>
</feature>
<keyword evidence="1" id="KW-0472">Membrane</keyword>
<keyword evidence="1" id="KW-0812">Transmembrane</keyword>
<dbReference type="Proteomes" id="UP000276133">
    <property type="component" value="Unassembled WGS sequence"/>
</dbReference>
<evidence type="ECO:0000313" key="2">
    <source>
        <dbReference type="EMBL" id="RMZ99108.1"/>
    </source>
</evidence>
<protein>
    <submittedName>
        <fullName evidence="2">Uncharacterized protein</fullName>
    </submittedName>
</protein>
<keyword evidence="1" id="KW-1133">Transmembrane helix</keyword>
<keyword evidence="3" id="KW-1185">Reference proteome</keyword>
<dbReference type="EMBL" id="REGN01010408">
    <property type="protein sequence ID" value="RMZ99108.1"/>
    <property type="molecule type" value="Genomic_DNA"/>
</dbReference>
<accession>A0A3M7PJC1</accession>
<gene>
    <name evidence="2" type="ORF">BpHYR1_049153</name>
</gene>
<organism evidence="2 3">
    <name type="scientific">Brachionus plicatilis</name>
    <name type="common">Marine rotifer</name>
    <name type="synonym">Brachionus muelleri</name>
    <dbReference type="NCBI Taxonomy" id="10195"/>
    <lineage>
        <taxon>Eukaryota</taxon>
        <taxon>Metazoa</taxon>
        <taxon>Spiralia</taxon>
        <taxon>Gnathifera</taxon>
        <taxon>Rotifera</taxon>
        <taxon>Eurotatoria</taxon>
        <taxon>Monogononta</taxon>
        <taxon>Pseudotrocha</taxon>
        <taxon>Ploima</taxon>
        <taxon>Brachionidae</taxon>
        <taxon>Brachionus</taxon>
    </lineage>
</organism>
<feature type="transmembrane region" description="Helical" evidence="1">
    <location>
        <begin position="75"/>
        <end position="92"/>
    </location>
</feature>
<name>A0A3M7PJC1_BRAPC</name>
<proteinExistence type="predicted"/>
<comment type="caution">
    <text evidence="2">The sequence shown here is derived from an EMBL/GenBank/DDBJ whole genome shotgun (WGS) entry which is preliminary data.</text>
</comment>
<sequence>MVKIISKWALLKNRKMESKIDYKEFFDMDLNHTEAMQLNWGFNRVLGVLGYIVIYKPETRIHIHYVIDFIFKFRFFFAFILIVYCSVAYALTVQPLAGGHLAEGFFFFLFLPLNKELLISLKRNRNTRLHDEL</sequence>